<sequence length="728" mass="80007">MEVFHSLSGGWRSLAQQPRHTCPRRALPVMAARQVRSKRAPPSQQGSSEPPIFIPLDTPVRREQQPVTPQHTEAVRSQQALRKEPVARHSQDEFRNQRKEVHEGRRAFQEQREALGLKISFTRSPERQTQAHAPATEPSTKELRQSMRDVYFDMEAEGEFASSSGSEKAPKAKRSNQQPPSRMSVGQDESAREGSAERRSISTRRSLRDEEQPANSSRKFEGSLGGARAGRGSESRFERDPRAAQQGAGFRQRSQPDRHSPRGERDRQRDDAPQNGRSQSRRHGSQEGTDVTETGRQVYAEADVSTPIVRRGTGSTATFFTKDTFRDIGASDEMVQALLGMGIGRPSHIQAAAYRALSEDSSYVVLADHAGSGKTLAYLLPLVQRMREEEKSVCNSLTMRNSPRVIVLAPTTELCAQVLTVARSLAKGAPFRCIVLTGGFPWRTQKEALDEGVDLVVATPGRLGEHIKAGTLKLHQCQAIVMDEADVLLGDAYAFSAQIAPLRAACPPTTRFVMVTATLAASVFAQLMQEFPGILPAFGPGLHRTAPGVTEQLVDCSGGDVKDEETGFARKAEALTRVMGNESALRTIVFCNKIETCRKVENVLKRTSPQNEQGILVLPYHAAIEEGQRVKNLKMFLAPPMQAKPMVLVCTDRASRGIDSAYVEHVVLFDFPRDPSEYVRRAGRVSRGAGGSGLVSILVLGRQVQVAKQLLERNKKGLPIHSVPVAIA</sequence>
<feature type="compositionally biased region" description="Polar residues" evidence="6">
    <location>
        <begin position="65"/>
        <end position="80"/>
    </location>
</feature>
<proteinExistence type="predicted"/>
<protein>
    <submittedName>
        <fullName evidence="10">G6800 protein</fullName>
    </submittedName>
</protein>
<feature type="compositionally biased region" description="Basic and acidic residues" evidence="6">
    <location>
        <begin position="254"/>
        <end position="272"/>
    </location>
</feature>
<evidence type="ECO:0000313" key="11">
    <source>
        <dbReference type="Proteomes" id="UP001497392"/>
    </source>
</evidence>
<dbReference type="InterPro" id="IPR014001">
    <property type="entry name" value="Helicase_ATP-bd"/>
</dbReference>
<feature type="short sequence motif" description="Q motif" evidence="5">
    <location>
        <begin position="323"/>
        <end position="351"/>
    </location>
</feature>
<evidence type="ECO:0000256" key="4">
    <source>
        <dbReference type="ARBA" id="ARBA00022840"/>
    </source>
</evidence>
<feature type="domain" description="Helicase ATP-binding" evidence="7">
    <location>
        <begin position="355"/>
        <end position="537"/>
    </location>
</feature>
<dbReference type="SUPFAM" id="SSF52540">
    <property type="entry name" value="P-loop containing nucleoside triphosphate hydrolases"/>
    <property type="match status" value="1"/>
</dbReference>
<dbReference type="PROSITE" id="PS51192">
    <property type="entry name" value="HELICASE_ATP_BIND_1"/>
    <property type="match status" value="1"/>
</dbReference>
<evidence type="ECO:0000259" key="8">
    <source>
        <dbReference type="PROSITE" id="PS51194"/>
    </source>
</evidence>
<feature type="compositionally biased region" description="Basic and acidic residues" evidence="6">
    <location>
        <begin position="189"/>
        <end position="211"/>
    </location>
</feature>
<name>A0ABP1G2X1_9CHLO</name>
<feature type="compositionally biased region" description="Polar residues" evidence="6">
    <location>
        <begin position="121"/>
        <end position="131"/>
    </location>
</feature>
<feature type="region of interest" description="Disordered" evidence="6">
    <location>
        <begin position="32"/>
        <end position="303"/>
    </location>
</feature>
<feature type="domain" description="Helicase C-terminal" evidence="8">
    <location>
        <begin position="574"/>
        <end position="728"/>
    </location>
</feature>
<reference evidence="10 11" key="1">
    <citation type="submission" date="2024-06" db="EMBL/GenBank/DDBJ databases">
        <authorList>
            <person name="Kraege A."/>
            <person name="Thomma B."/>
        </authorList>
    </citation>
    <scope>NUCLEOTIDE SEQUENCE [LARGE SCALE GENOMIC DNA]</scope>
</reference>
<dbReference type="EMBL" id="CAXHTA020000010">
    <property type="protein sequence ID" value="CAL5224162.1"/>
    <property type="molecule type" value="Genomic_DNA"/>
</dbReference>
<dbReference type="Gene3D" id="3.40.50.300">
    <property type="entry name" value="P-loop containing nucleotide triphosphate hydrolases"/>
    <property type="match status" value="2"/>
</dbReference>
<dbReference type="SMART" id="SM00490">
    <property type="entry name" value="HELICc"/>
    <property type="match status" value="1"/>
</dbReference>
<feature type="compositionally biased region" description="Basic and acidic residues" evidence="6">
    <location>
        <begin position="139"/>
        <end position="151"/>
    </location>
</feature>
<dbReference type="PANTHER" id="PTHR47960">
    <property type="entry name" value="DEAD-BOX ATP-DEPENDENT RNA HELICASE 50"/>
    <property type="match status" value="1"/>
</dbReference>
<evidence type="ECO:0000259" key="9">
    <source>
        <dbReference type="PROSITE" id="PS51195"/>
    </source>
</evidence>
<dbReference type="PROSITE" id="PS51194">
    <property type="entry name" value="HELICASE_CTER"/>
    <property type="match status" value="1"/>
</dbReference>
<organism evidence="10 11">
    <name type="scientific">Coccomyxa viridis</name>
    <dbReference type="NCBI Taxonomy" id="1274662"/>
    <lineage>
        <taxon>Eukaryota</taxon>
        <taxon>Viridiplantae</taxon>
        <taxon>Chlorophyta</taxon>
        <taxon>core chlorophytes</taxon>
        <taxon>Trebouxiophyceae</taxon>
        <taxon>Trebouxiophyceae incertae sedis</taxon>
        <taxon>Coccomyxaceae</taxon>
        <taxon>Coccomyxa</taxon>
    </lineage>
</organism>
<feature type="compositionally biased region" description="Polar residues" evidence="6">
    <location>
        <begin position="286"/>
        <end position="295"/>
    </location>
</feature>
<dbReference type="InterPro" id="IPR014014">
    <property type="entry name" value="RNA_helicase_DEAD_Q_motif"/>
</dbReference>
<evidence type="ECO:0000256" key="3">
    <source>
        <dbReference type="ARBA" id="ARBA00022806"/>
    </source>
</evidence>
<keyword evidence="11" id="KW-1185">Reference proteome</keyword>
<accession>A0ABP1G2X1</accession>
<gene>
    <name evidence="10" type="primary">g6800</name>
    <name evidence="10" type="ORF">VP750_LOCUS5821</name>
</gene>
<keyword evidence="1" id="KW-0547">Nucleotide-binding</keyword>
<keyword evidence="4" id="KW-0067">ATP-binding</keyword>
<comment type="caution">
    <text evidence="10">The sequence shown here is derived from an EMBL/GenBank/DDBJ whole genome shotgun (WGS) entry which is preliminary data.</text>
</comment>
<dbReference type="PROSITE" id="PS51195">
    <property type="entry name" value="Q_MOTIF"/>
    <property type="match status" value="1"/>
</dbReference>
<dbReference type="CDD" id="cd00268">
    <property type="entry name" value="DEADc"/>
    <property type="match status" value="1"/>
</dbReference>
<evidence type="ECO:0000256" key="5">
    <source>
        <dbReference type="PROSITE-ProRule" id="PRU00552"/>
    </source>
</evidence>
<dbReference type="InterPro" id="IPR044742">
    <property type="entry name" value="DEAD/DEAH_RhlB"/>
</dbReference>
<evidence type="ECO:0000256" key="6">
    <source>
        <dbReference type="SAM" id="MobiDB-lite"/>
    </source>
</evidence>
<feature type="compositionally biased region" description="Basic and acidic residues" evidence="6">
    <location>
        <begin position="81"/>
        <end position="115"/>
    </location>
</feature>
<evidence type="ECO:0000259" key="7">
    <source>
        <dbReference type="PROSITE" id="PS51192"/>
    </source>
</evidence>
<keyword evidence="2" id="KW-0378">Hydrolase</keyword>
<keyword evidence="3" id="KW-0347">Helicase</keyword>
<dbReference type="Pfam" id="PF00270">
    <property type="entry name" value="DEAD"/>
    <property type="match status" value="1"/>
</dbReference>
<dbReference type="InterPro" id="IPR027417">
    <property type="entry name" value="P-loop_NTPase"/>
</dbReference>
<dbReference type="InterPro" id="IPR011545">
    <property type="entry name" value="DEAD/DEAH_box_helicase_dom"/>
</dbReference>
<evidence type="ECO:0000256" key="1">
    <source>
        <dbReference type="ARBA" id="ARBA00022741"/>
    </source>
</evidence>
<dbReference type="Proteomes" id="UP001497392">
    <property type="component" value="Unassembled WGS sequence"/>
</dbReference>
<evidence type="ECO:0000256" key="2">
    <source>
        <dbReference type="ARBA" id="ARBA00022801"/>
    </source>
</evidence>
<dbReference type="InterPro" id="IPR001650">
    <property type="entry name" value="Helicase_C-like"/>
</dbReference>
<dbReference type="SMART" id="SM00487">
    <property type="entry name" value="DEXDc"/>
    <property type="match status" value="1"/>
</dbReference>
<evidence type="ECO:0000313" key="10">
    <source>
        <dbReference type="EMBL" id="CAL5224162.1"/>
    </source>
</evidence>
<dbReference type="Pfam" id="PF00271">
    <property type="entry name" value="Helicase_C"/>
    <property type="match status" value="1"/>
</dbReference>
<feature type="compositionally biased region" description="Basic and acidic residues" evidence="6">
    <location>
        <begin position="231"/>
        <end position="242"/>
    </location>
</feature>
<dbReference type="CDD" id="cd18787">
    <property type="entry name" value="SF2_C_DEAD"/>
    <property type="match status" value="1"/>
</dbReference>
<feature type="domain" description="DEAD-box RNA helicase Q" evidence="9">
    <location>
        <begin position="323"/>
        <end position="351"/>
    </location>
</feature>